<proteinExistence type="predicted"/>
<accession>A0A427B6E4</accession>
<dbReference type="AlphaFoldDB" id="A0A427B6E4"/>
<reference evidence="1 2" key="1">
    <citation type="journal article" date="2014" name="Agronomy (Basel)">
        <title>A Draft Genome Sequence for Ensete ventricosum, the Drought-Tolerant Tree Against Hunger.</title>
        <authorList>
            <person name="Harrison J."/>
            <person name="Moore K.A."/>
            <person name="Paszkiewicz K."/>
            <person name="Jones T."/>
            <person name="Grant M."/>
            <person name="Ambacheew D."/>
            <person name="Muzemil S."/>
            <person name="Studholme D.J."/>
        </authorList>
    </citation>
    <scope>NUCLEOTIDE SEQUENCE [LARGE SCALE GENOMIC DNA]</scope>
</reference>
<dbReference type="EMBL" id="AMZH03000386">
    <property type="protein sequence ID" value="RRT84038.1"/>
    <property type="molecule type" value="Genomic_DNA"/>
</dbReference>
<dbReference type="Proteomes" id="UP000287651">
    <property type="component" value="Unassembled WGS sequence"/>
</dbReference>
<organism evidence="1 2">
    <name type="scientific">Ensete ventricosum</name>
    <name type="common">Abyssinian banana</name>
    <name type="synonym">Musa ensete</name>
    <dbReference type="NCBI Taxonomy" id="4639"/>
    <lineage>
        <taxon>Eukaryota</taxon>
        <taxon>Viridiplantae</taxon>
        <taxon>Streptophyta</taxon>
        <taxon>Embryophyta</taxon>
        <taxon>Tracheophyta</taxon>
        <taxon>Spermatophyta</taxon>
        <taxon>Magnoliopsida</taxon>
        <taxon>Liliopsida</taxon>
        <taxon>Zingiberales</taxon>
        <taxon>Musaceae</taxon>
        <taxon>Ensete</taxon>
    </lineage>
</organism>
<gene>
    <name evidence="1" type="ORF">B296_00016041</name>
</gene>
<comment type="caution">
    <text evidence="1">The sequence shown here is derived from an EMBL/GenBank/DDBJ whole genome shotgun (WGS) entry which is preliminary data.</text>
</comment>
<name>A0A427B6E4_ENSVE</name>
<protein>
    <submittedName>
        <fullName evidence="1">Uncharacterized protein</fullName>
    </submittedName>
</protein>
<evidence type="ECO:0000313" key="1">
    <source>
        <dbReference type="EMBL" id="RRT84038.1"/>
    </source>
</evidence>
<sequence length="69" mass="7566">MSKVEKGLYCDDGWSEVRYRCSARVGNQRLRLGSVANPCKKVESGGVPNVTPLMIKLGVCLRVYDPPAP</sequence>
<evidence type="ECO:0000313" key="2">
    <source>
        <dbReference type="Proteomes" id="UP000287651"/>
    </source>
</evidence>